<dbReference type="AlphaFoldDB" id="A0A6G4VNX8"/>
<dbReference type="EMBL" id="JAAKZY010000424">
    <property type="protein sequence ID" value="NGO15545.1"/>
    <property type="molecule type" value="Genomic_DNA"/>
</dbReference>
<dbReference type="Pfam" id="PF12833">
    <property type="entry name" value="HTH_18"/>
    <property type="match status" value="1"/>
</dbReference>
<dbReference type="Pfam" id="PF14525">
    <property type="entry name" value="AraC_binding_2"/>
    <property type="match status" value="1"/>
</dbReference>
<evidence type="ECO:0000259" key="4">
    <source>
        <dbReference type="PROSITE" id="PS01124"/>
    </source>
</evidence>
<dbReference type="PANTHER" id="PTHR46796:SF6">
    <property type="entry name" value="ARAC SUBFAMILY"/>
    <property type="match status" value="1"/>
</dbReference>
<dbReference type="SMART" id="SM00342">
    <property type="entry name" value="HTH_ARAC"/>
    <property type="match status" value="1"/>
</dbReference>
<protein>
    <submittedName>
        <fullName evidence="5">Helix-turn-helix domain-containing protein</fullName>
    </submittedName>
</protein>
<dbReference type="SUPFAM" id="SSF46689">
    <property type="entry name" value="Homeodomain-like"/>
    <property type="match status" value="1"/>
</dbReference>
<sequence length="310" mass="34509">MLIETVFRSEDVSAADRFEYWRELVNQTSRPVDLSSENAADFRAHQRLIGLGAVSVWPAEFQPMVGRRTPKLVRQSDPESYHLSLVLQGSGGASWGKHEATYRAYDFHANDSSRPSEMWTGQGLRIVGIEVPKAHLSLPRSRVDQAIGPRMSGREGVGALLAQFLTQITDNTDQYAPSDAPRLGTVLVDLVTALFAHALDTEDSLPPDTYQRNLVLRIQAFIQQNLHEPCLTPRAIAAANGISLSYLHRLFQGEDETVSAYLRRQRLERARQDLANPAMRTVPVQAIAARWGFTHPAAFSRAFRTAHGTP</sequence>
<dbReference type="PROSITE" id="PS01124">
    <property type="entry name" value="HTH_ARAC_FAMILY_2"/>
    <property type="match status" value="1"/>
</dbReference>
<keyword evidence="2" id="KW-0238">DNA-binding</keyword>
<keyword evidence="3" id="KW-0804">Transcription</keyword>
<dbReference type="Proteomes" id="UP000472335">
    <property type="component" value="Unassembled WGS sequence"/>
</dbReference>
<dbReference type="InterPro" id="IPR050204">
    <property type="entry name" value="AraC_XylS_family_regulators"/>
</dbReference>
<name>A0A6G4VNX8_9ACTN</name>
<comment type="caution">
    <text evidence="5">The sequence shown here is derived from an EMBL/GenBank/DDBJ whole genome shotgun (WGS) entry which is preliminary data.</text>
</comment>
<dbReference type="InterPro" id="IPR009057">
    <property type="entry name" value="Homeodomain-like_sf"/>
</dbReference>
<dbReference type="InterPro" id="IPR018060">
    <property type="entry name" value="HTH_AraC"/>
</dbReference>
<feature type="domain" description="HTH araC/xylS-type" evidence="4">
    <location>
        <begin position="216"/>
        <end position="310"/>
    </location>
</feature>
<keyword evidence="1" id="KW-0805">Transcription regulation</keyword>
<evidence type="ECO:0000256" key="1">
    <source>
        <dbReference type="ARBA" id="ARBA00023015"/>
    </source>
</evidence>
<dbReference type="InterPro" id="IPR035418">
    <property type="entry name" value="AraC-bd_2"/>
</dbReference>
<reference evidence="5 6" key="1">
    <citation type="submission" date="2020-02" db="EMBL/GenBank/DDBJ databases">
        <title>Whole-genome analyses of novel actinobacteria.</title>
        <authorList>
            <person name="Sahin N."/>
            <person name="Gencbay T."/>
        </authorList>
    </citation>
    <scope>NUCLEOTIDE SEQUENCE [LARGE SCALE GENOMIC DNA]</scope>
    <source>
        <strain evidence="5 6">HC44</strain>
    </source>
</reference>
<keyword evidence="6" id="KW-1185">Reference proteome</keyword>
<dbReference type="PANTHER" id="PTHR46796">
    <property type="entry name" value="HTH-TYPE TRANSCRIPTIONAL ACTIVATOR RHAS-RELATED"/>
    <property type="match status" value="1"/>
</dbReference>
<dbReference type="GO" id="GO:0003700">
    <property type="term" value="F:DNA-binding transcription factor activity"/>
    <property type="evidence" value="ECO:0007669"/>
    <property type="project" value="InterPro"/>
</dbReference>
<feature type="non-terminal residue" evidence="5">
    <location>
        <position position="310"/>
    </location>
</feature>
<accession>A0A6G4VNX8</accession>
<evidence type="ECO:0000256" key="3">
    <source>
        <dbReference type="ARBA" id="ARBA00023163"/>
    </source>
</evidence>
<organism evidence="5 6">
    <name type="scientific">Streptomyces scabichelini</name>
    <dbReference type="NCBI Taxonomy" id="2711217"/>
    <lineage>
        <taxon>Bacteria</taxon>
        <taxon>Bacillati</taxon>
        <taxon>Actinomycetota</taxon>
        <taxon>Actinomycetes</taxon>
        <taxon>Kitasatosporales</taxon>
        <taxon>Streptomycetaceae</taxon>
        <taxon>Streptomyces</taxon>
    </lineage>
</organism>
<dbReference type="RefSeq" id="WP_165270949.1">
    <property type="nucleotide sequence ID" value="NZ_JAAKZY010000424.1"/>
</dbReference>
<evidence type="ECO:0000313" key="5">
    <source>
        <dbReference type="EMBL" id="NGO15545.1"/>
    </source>
</evidence>
<evidence type="ECO:0000313" key="6">
    <source>
        <dbReference type="Proteomes" id="UP000472335"/>
    </source>
</evidence>
<evidence type="ECO:0000256" key="2">
    <source>
        <dbReference type="ARBA" id="ARBA00023125"/>
    </source>
</evidence>
<gene>
    <name evidence="5" type="ORF">G5C60_50235</name>
</gene>
<dbReference type="Gene3D" id="1.10.10.60">
    <property type="entry name" value="Homeodomain-like"/>
    <property type="match status" value="1"/>
</dbReference>
<dbReference type="GO" id="GO:0043565">
    <property type="term" value="F:sequence-specific DNA binding"/>
    <property type="evidence" value="ECO:0007669"/>
    <property type="project" value="InterPro"/>
</dbReference>
<proteinExistence type="predicted"/>